<evidence type="ECO:0000313" key="2">
    <source>
        <dbReference type="EMBL" id="CAC9236334.1"/>
    </source>
</evidence>
<proteinExistence type="predicted"/>
<dbReference type="InterPro" id="IPR010272">
    <property type="entry name" value="T6SS_TssF"/>
</dbReference>
<sequence>MAVGDNPYQGRAMDDRLLDDYLQELRWLRTASGEFARRHPHVASRLRLSEFDCPDPHVERLLEGFALQSARLHQRLDDGFGELCDSLLEQLSPHLLRPFPSCATACFTADPLAGDLSQGYTLPAGTPLYAQTESGETVWWRTALAQTLWPIEIENVVWCDAAQARQLSGMAQARGALRIQLRCLPPHQFSTLAVTQLRIHLSGSPQINATLFDLLYAHVIGPLRPHPIGLLNAEKILPSEPGVESSVLALSAWMNCPQTLMYFDLPLPSTGEGDSITVCIPFDNAPQAAQHIKPGDIRLGCVPVINLFTRTSEPLFVEHTQSEHRLVADHHDKNVHIYRVQALWMSRREKAWRVPAYYSAQGHSEARWFWYARRHRHQGNTLWLTLVDSRFDPYVADEETSLTATLWCSNGEQAAQLTAGTPLTFEVPGPVAQVHLLGTPTTPSEPALQRDTRWKLLSSLALNHLSLVEGEMALASLKELLALYAPSAASPAVWQQINGIREMRCQRVSEHRGGDAWRGWHNGIRVTLTLEPQSFTGNSRLLFAGIIARFLARNATANCFVRTVLQEDGEELSLWTEAEQTALIA</sequence>
<keyword evidence="4" id="KW-1185">Reference proteome</keyword>
<dbReference type="EMBL" id="CAHPQX010000015">
    <property type="protein sequence ID" value="CAB5569642.1"/>
    <property type="molecule type" value="Genomic_DNA"/>
</dbReference>
<dbReference type="Pfam" id="PF05947">
    <property type="entry name" value="T6SS_TssF"/>
    <property type="match status" value="1"/>
</dbReference>
<dbReference type="EMBL" id="CAIIUA010000001">
    <property type="protein sequence ID" value="CAC9236334.1"/>
    <property type="molecule type" value="Genomic_DNA"/>
</dbReference>
<organism evidence="1 3">
    <name type="scientific">Citrobacter werkmanii</name>
    <dbReference type="NCBI Taxonomy" id="67827"/>
    <lineage>
        <taxon>Bacteria</taxon>
        <taxon>Pseudomonadati</taxon>
        <taxon>Pseudomonadota</taxon>
        <taxon>Gammaproteobacteria</taxon>
        <taxon>Enterobacterales</taxon>
        <taxon>Enterobacteriaceae</taxon>
        <taxon>Citrobacter</taxon>
        <taxon>Citrobacter freundii complex</taxon>
    </lineage>
</organism>
<dbReference type="Proteomes" id="UP000837205">
    <property type="component" value="Unassembled WGS sequence"/>
</dbReference>
<name>A0A9N8CUG2_9ENTR</name>
<dbReference type="AlphaFoldDB" id="A0A9N8CUG2"/>
<evidence type="ECO:0000313" key="1">
    <source>
        <dbReference type="EMBL" id="CAB5569642.1"/>
    </source>
</evidence>
<evidence type="ECO:0000313" key="4">
    <source>
        <dbReference type="Proteomes" id="UP000837205"/>
    </source>
</evidence>
<evidence type="ECO:0000313" key="3">
    <source>
        <dbReference type="Proteomes" id="UP000834503"/>
    </source>
</evidence>
<dbReference type="NCBIfam" id="TIGR03359">
    <property type="entry name" value="VI_chp_6"/>
    <property type="match status" value="1"/>
</dbReference>
<protein>
    <submittedName>
        <fullName evidence="1">Uncharacterized protein conserved in bacteria</fullName>
    </submittedName>
</protein>
<dbReference type="Proteomes" id="UP000834503">
    <property type="component" value="Unassembled WGS sequence"/>
</dbReference>
<dbReference type="PIRSF" id="PIRSF028304">
    <property type="entry name" value="UCP028304"/>
    <property type="match status" value="1"/>
</dbReference>
<comment type="caution">
    <text evidence="1">The sequence shown here is derived from an EMBL/GenBank/DDBJ whole genome shotgun (WGS) entry which is preliminary data.</text>
</comment>
<reference evidence="1" key="1">
    <citation type="submission" date="2020-05" db="EMBL/GenBank/DDBJ databases">
        <authorList>
            <person name="Delgado-Blas J."/>
        </authorList>
    </citation>
    <scope>NUCLEOTIDE SEQUENCE</scope>
    <source>
        <strain evidence="1">BB1459</strain>
        <strain evidence="2">BB1480</strain>
    </source>
</reference>
<dbReference type="PANTHER" id="PTHR35370">
    <property type="entry name" value="CYTOPLASMIC PROTEIN-RELATED-RELATED"/>
    <property type="match status" value="1"/>
</dbReference>
<dbReference type="PANTHER" id="PTHR35370:SF1">
    <property type="entry name" value="TYPE VI SECRETION SYSTEM COMPONENT TSSF1"/>
    <property type="match status" value="1"/>
</dbReference>
<accession>A0A9N8CUG2</accession>
<gene>
    <name evidence="1" type="ORF">GHA_03416</name>
    <name evidence="2" type="ORF">TML_04458</name>
</gene>